<name>A0A517QVX5_9PLAN</name>
<dbReference type="OrthoDB" id="245077at2"/>
<feature type="transmembrane region" description="Helical" evidence="1">
    <location>
        <begin position="203"/>
        <end position="226"/>
    </location>
</feature>
<keyword evidence="3" id="KW-1185">Reference proteome</keyword>
<keyword evidence="1" id="KW-0472">Membrane</keyword>
<feature type="transmembrane region" description="Helical" evidence="1">
    <location>
        <begin position="128"/>
        <end position="150"/>
    </location>
</feature>
<keyword evidence="1" id="KW-1133">Transmembrane helix</keyword>
<reference evidence="2 3" key="1">
    <citation type="submission" date="2019-02" db="EMBL/GenBank/DDBJ databases">
        <title>Deep-cultivation of Planctomycetes and their phenomic and genomic characterization uncovers novel biology.</title>
        <authorList>
            <person name="Wiegand S."/>
            <person name="Jogler M."/>
            <person name="Boedeker C."/>
            <person name="Pinto D."/>
            <person name="Vollmers J."/>
            <person name="Rivas-Marin E."/>
            <person name="Kohn T."/>
            <person name="Peeters S.H."/>
            <person name="Heuer A."/>
            <person name="Rast P."/>
            <person name="Oberbeckmann S."/>
            <person name="Bunk B."/>
            <person name="Jeske O."/>
            <person name="Meyerdierks A."/>
            <person name="Storesund J.E."/>
            <person name="Kallscheuer N."/>
            <person name="Luecker S."/>
            <person name="Lage O.M."/>
            <person name="Pohl T."/>
            <person name="Merkel B.J."/>
            <person name="Hornburger P."/>
            <person name="Mueller R.-W."/>
            <person name="Bruemmer F."/>
            <person name="Labrenz M."/>
            <person name="Spormann A.M."/>
            <person name="Op den Camp H."/>
            <person name="Overmann J."/>
            <person name="Amann R."/>
            <person name="Jetten M.S.M."/>
            <person name="Mascher T."/>
            <person name="Medema M.H."/>
            <person name="Devos D.P."/>
            <person name="Kaster A.-K."/>
            <person name="Ovreas L."/>
            <person name="Rohde M."/>
            <person name="Galperin M.Y."/>
            <person name="Jogler C."/>
        </authorList>
    </citation>
    <scope>NUCLEOTIDE SEQUENCE [LARGE SCALE GENOMIC DNA]</scope>
    <source>
        <strain evidence="2 3">Pan189</strain>
    </source>
</reference>
<dbReference type="EMBL" id="CP036268">
    <property type="protein sequence ID" value="QDT35805.1"/>
    <property type="molecule type" value="Genomic_DNA"/>
</dbReference>
<proteinExistence type="predicted"/>
<accession>A0A517QVX5</accession>
<feature type="transmembrane region" description="Helical" evidence="1">
    <location>
        <begin position="274"/>
        <end position="292"/>
    </location>
</feature>
<keyword evidence="1" id="KW-0812">Transmembrane</keyword>
<dbReference type="InterPro" id="IPR038770">
    <property type="entry name" value="Na+/solute_symporter_sf"/>
</dbReference>
<feature type="transmembrane region" description="Helical" evidence="1">
    <location>
        <begin position="40"/>
        <end position="58"/>
    </location>
</feature>
<dbReference type="KEGG" id="svp:Pan189_01580"/>
<dbReference type="InterPro" id="IPR016833">
    <property type="entry name" value="Put_Na-Bile_cotransptr"/>
</dbReference>
<evidence type="ECO:0000313" key="3">
    <source>
        <dbReference type="Proteomes" id="UP000317318"/>
    </source>
</evidence>
<feature type="transmembrane region" description="Helical" evidence="1">
    <location>
        <begin position="70"/>
        <end position="89"/>
    </location>
</feature>
<dbReference type="PANTHER" id="PTHR18640">
    <property type="entry name" value="SOLUTE CARRIER FAMILY 10 MEMBER 7"/>
    <property type="match status" value="1"/>
</dbReference>
<dbReference type="Pfam" id="PF13593">
    <property type="entry name" value="SBF_like"/>
    <property type="match status" value="1"/>
</dbReference>
<evidence type="ECO:0000256" key="1">
    <source>
        <dbReference type="SAM" id="Phobius"/>
    </source>
</evidence>
<feature type="transmembrane region" description="Helical" evidence="1">
    <location>
        <begin position="9"/>
        <end position="28"/>
    </location>
</feature>
<protein>
    <submittedName>
        <fullName evidence="2">Sodium Bile acid symporter family protein</fullName>
    </submittedName>
</protein>
<sequence length="360" mass="37317">MRRTLTKHWFLVGLSVLIPSGLLLGRFGSPDLVSQAVGWIDARVVTATVLFLVAFTLASRKLMKAAKQPGPVAVACMINSVLLPLAAWPLAIQFESPDLRLGLMVAAAVPCTLSAASVWTRQAGGNDAVALLVTLVTNALCFLTTPFWIANAAGVAIDLDPAAMTLRLLLTAVLPMAIGQAVRAAPPLRNFADRFKQPLTNTAQALILTVVFAAAAEGGLQLAGVGDGAASNAKPPTGLSFVLVGLAGVSLHVVALVGGFYGSRVFGIAAVDRAAIAFAGSQKTMPVALLVATSPTMLGADDLLGPGVGAPFVVFPMLMYHTAQLFIDTAAAKYFRKETEDVAEPVTPPAADRDAVVPRT</sequence>
<feature type="transmembrane region" description="Helical" evidence="1">
    <location>
        <begin position="238"/>
        <end position="262"/>
    </location>
</feature>
<organism evidence="2 3">
    <name type="scientific">Stratiformator vulcanicus</name>
    <dbReference type="NCBI Taxonomy" id="2527980"/>
    <lineage>
        <taxon>Bacteria</taxon>
        <taxon>Pseudomonadati</taxon>
        <taxon>Planctomycetota</taxon>
        <taxon>Planctomycetia</taxon>
        <taxon>Planctomycetales</taxon>
        <taxon>Planctomycetaceae</taxon>
        <taxon>Stratiformator</taxon>
    </lineage>
</organism>
<dbReference type="RefSeq" id="WP_145362072.1">
    <property type="nucleotide sequence ID" value="NZ_CP036268.1"/>
</dbReference>
<feature type="transmembrane region" description="Helical" evidence="1">
    <location>
        <begin position="162"/>
        <end position="182"/>
    </location>
</feature>
<dbReference type="Gene3D" id="1.20.1530.20">
    <property type="match status" value="1"/>
</dbReference>
<dbReference type="GO" id="GO:0005886">
    <property type="term" value="C:plasma membrane"/>
    <property type="evidence" value="ECO:0007669"/>
    <property type="project" value="TreeGrafter"/>
</dbReference>
<evidence type="ECO:0000313" key="2">
    <source>
        <dbReference type="EMBL" id="QDT35805.1"/>
    </source>
</evidence>
<dbReference type="Proteomes" id="UP000317318">
    <property type="component" value="Chromosome"/>
</dbReference>
<gene>
    <name evidence="2" type="ORF">Pan189_01580</name>
</gene>
<feature type="transmembrane region" description="Helical" evidence="1">
    <location>
        <begin position="304"/>
        <end position="327"/>
    </location>
</feature>
<dbReference type="PANTHER" id="PTHR18640:SF5">
    <property type="entry name" value="SODIUM_BILE ACID COTRANSPORTER 7"/>
    <property type="match status" value="1"/>
</dbReference>
<dbReference type="AlphaFoldDB" id="A0A517QVX5"/>
<feature type="transmembrane region" description="Helical" evidence="1">
    <location>
        <begin position="101"/>
        <end position="119"/>
    </location>
</feature>